<name>A0A382BTX6_9ZZZZ</name>
<evidence type="ECO:0000313" key="1">
    <source>
        <dbReference type="EMBL" id="SVB16513.1"/>
    </source>
</evidence>
<sequence length="153" mass="16834">MKTAKLFLSLTVFFSSVLLAGDKEDIIKQIMASNDYVNKNKTNMSEYSKDGALEFWSSGGLLHEVGPGGRSDEYESFNMSIKHVEVLILVPKKAAVAMYYSEGSMTPKGSKPVGHYMTRVTQAFVKENGEWRVRASHWSPIMGGAGTSQTATN</sequence>
<dbReference type="SUPFAM" id="SSF54427">
    <property type="entry name" value="NTF2-like"/>
    <property type="match status" value="1"/>
</dbReference>
<protein>
    <recommendedName>
        <fullName evidence="2">DUF4440 domain-containing protein</fullName>
    </recommendedName>
</protein>
<evidence type="ECO:0008006" key="2">
    <source>
        <dbReference type="Google" id="ProtNLM"/>
    </source>
</evidence>
<dbReference type="Gene3D" id="3.10.450.50">
    <property type="match status" value="1"/>
</dbReference>
<gene>
    <name evidence="1" type="ORF">METZ01_LOCUS169367</name>
</gene>
<proteinExistence type="predicted"/>
<dbReference type="InterPro" id="IPR032710">
    <property type="entry name" value="NTF2-like_dom_sf"/>
</dbReference>
<reference evidence="1" key="1">
    <citation type="submission" date="2018-05" db="EMBL/GenBank/DDBJ databases">
        <authorList>
            <person name="Lanie J.A."/>
            <person name="Ng W.-L."/>
            <person name="Kazmierczak K.M."/>
            <person name="Andrzejewski T.M."/>
            <person name="Davidsen T.M."/>
            <person name="Wayne K.J."/>
            <person name="Tettelin H."/>
            <person name="Glass J.I."/>
            <person name="Rusch D."/>
            <person name="Podicherti R."/>
            <person name="Tsui H.-C.T."/>
            <person name="Winkler M.E."/>
        </authorList>
    </citation>
    <scope>NUCLEOTIDE SEQUENCE</scope>
</reference>
<dbReference type="AlphaFoldDB" id="A0A382BTX6"/>
<accession>A0A382BTX6</accession>
<organism evidence="1">
    <name type="scientific">marine metagenome</name>
    <dbReference type="NCBI Taxonomy" id="408172"/>
    <lineage>
        <taxon>unclassified sequences</taxon>
        <taxon>metagenomes</taxon>
        <taxon>ecological metagenomes</taxon>
    </lineage>
</organism>
<dbReference type="EMBL" id="UINC01031065">
    <property type="protein sequence ID" value="SVB16513.1"/>
    <property type="molecule type" value="Genomic_DNA"/>
</dbReference>